<dbReference type="EMBL" id="UOFV01000002">
    <property type="protein sequence ID" value="VAW93786.1"/>
    <property type="molecule type" value="Genomic_DNA"/>
</dbReference>
<dbReference type="InterPro" id="IPR004013">
    <property type="entry name" value="PHP_dom"/>
</dbReference>
<dbReference type="Pfam" id="PF02811">
    <property type="entry name" value="PHP"/>
    <property type="match status" value="1"/>
</dbReference>
<gene>
    <name evidence="2" type="ORF">MNBD_GAMMA19-342</name>
</gene>
<protein>
    <submittedName>
        <fullName evidence="2">FIG00031715: Predicted metal-dependent phosphoesterases (PHP family)</fullName>
    </submittedName>
</protein>
<dbReference type="AlphaFoldDB" id="A0A3B1AMA7"/>
<dbReference type="PANTHER" id="PTHR42924:SF3">
    <property type="entry name" value="POLYMERASE_HISTIDINOL PHOSPHATASE N-TERMINAL DOMAIN-CONTAINING PROTEIN"/>
    <property type="match status" value="1"/>
</dbReference>
<dbReference type="PANTHER" id="PTHR42924">
    <property type="entry name" value="EXONUCLEASE"/>
    <property type="match status" value="1"/>
</dbReference>
<sequence>MPTSDALHFDLHSHSTLSDGTLSPEALVRRAHAHGVDVLALTDHDVTDGLAEAAVTAAEVGLHLVSGVEISVTWSGVTFHIVGLNVDPGHSGLQTGLAKLRATRTGRGEEIARRLEKHGIEGALAGAQAFATGPILSRTHFARFLVEAGYAKDMRKVFKKFLVHNRPGYVPGEWATLEEAVGWIRDAGGQAVIAHPARYRVSATRLRQFIESFKDCGGVGIEVVSGSHSASDAAGMAQYAKRYELLASCGSDYHGPEQSWQELGRPMPLPDGCVPIWKEWSMDWEEST</sequence>
<evidence type="ECO:0000313" key="2">
    <source>
        <dbReference type="EMBL" id="VAW93786.1"/>
    </source>
</evidence>
<dbReference type="InterPro" id="IPR052018">
    <property type="entry name" value="PHP_domain"/>
</dbReference>
<organism evidence="2">
    <name type="scientific">hydrothermal vent metagenome</name>
    <dbReference type="NCBI Taxonomy" id="652676"/>
    <lineage>
        <taxon>unclassified sequences</taxon>
        <taxon>metagenomes</taxon>
        <taxon>ecological metagenomes</taxon>
    </lineage>
</organism>
<dbReference type="GO" id="GO:0035312">
    <property type="term" value="F:5'-3' DNA exonuclease activity"/>
    <property type="evidence" value="ECO:0007669"/>
    <property type="project" value="TreeGrafter"/>
</dbReference>
<dbReference type="InterPro" id="IPR016195">
    <property type="entry name" value="Pol/histidinol_Pase-like"/>
</dbReference>
<accession>A0A3B1AMA7</accession>
<dbReference type="SMART" id="SM00481">
    <property type="entry name" value="POLIIIAc"/>
    <property type="match status" value="1"/>
</dbReference>
<evidence type="ECO:0000259" key="1">
    <source>
        <dbReference type="SMART" id="SM00481"/>
    </source>
</evidence>
<reference evidence="2" key="1">
    <citation type="submission" date="2018-06" db="EMBL/GenBank/DDBJ databases">
        <authorList>
            <person name="Zhirakovskaya E."/>
        </authorList>
    </citation>
    <scope>NUCLEOTIDE SEQUENCE</scope>
</reference>
<dbReference type="GO" id="GO:0004534">
    <property type="term" value="F:5'-3' RNA exonuclease activity"/>
    <property type="evidence" value="ECO:0007669"/>
    <property type="project" value="TreeGrafter"/>
</dbReference>
<name>A0A3B1AMA7_9ZZZZ</name>
<dbReference type="Gene3D" id="1.10.150.650">
    <property type="match status" value="1"/>
</dbReference>
<dbReference type="CDD" id="cd07438">
    <property type="entry name" value="PHP_HisPPase_AMP"/>
    <property type="match status" value="1"/>
</dbReference>
<dbReference type="Gene3D" id="3.20.20.140">
    <property type="entry name" value="Metal-dependent hydrolases"/>
    <property type="match status" value="1"/>
</dbReference>
<dbReference type="InterPro" id="IPR003141">
    <property type="entry name" value="Pol/His_phosphatase_N"/>
</dbReference>
<proteinExistence type="predicted"/>
<feature type="domain" description="Polymerase/histidinol phosphatase N-terminal" evidence="1">
    <location>
        <begin position="9"/>
        <end position="74"/>
    </location>
</feature>
<dbReference type="SUPFAM" id="SSF89550">
    <property type="entry name" value="PHP domain-like"/>
    <property type="match status" value="1"/>
</dbReference>